<organism evidence="1 2">
    <name type="scientific">Cirrhinus mrigala</name>
    <name type="common">Mrigala</name>
    <dbReference type="NCBI Taxonomy" id="683832"/>
    <lineage>
        <taxon>Eukaryota</taxon>
        <taxon>Metazoa</taxon>
        <taxon>Chordata</taxon>
        <taxon>Craniata</taxon>
        <taxon>Vertebrata</taxon>
        <taxon>Euteleostomi</taxon>
        <taxon>Actinopterygii</taxon>
        <taxon>Neopterygii</taxon>
        <taxon>Teleostei</taxon>
        <taxon>Ostariophysi</taxon>
        <taxon>Cypriniformes</taxon>
        <taxon>Cyprinidae</taxon>
        <taxon>Labeoninae</taxon>
        <taxon>Labeonini</taxon>
        <taxon>Cirrhinus</taxon>
    </lineage>
</organism>
<dbReference type="PANTHER" id="PTHR33053">
    <property type="entry name" value="PROTEIN, PUTATIVE-RELATED"/>
    <property type="match status" value="1"/>
</dbReference>
<sequence>MKNVTLRTDASFREQLQEEHHWSFGVSPFCMLQIDMIQQFPADYMHQCCLGVMRKLIVLWLRGKLSTRLSSGQLREISSRLLGLRPFMPDLFARKPRGLENIDRWKATELRQFVLYTGKIVLKGVLSDELYEHFMLFSVALAILVCPHLVKQYSCFASDLLFDFVEDGRKLYGDAFLVYNVHSMVHLASDAHAYCGLDECSSFPFENYLHQLKRLVHSGRNPLSQIIKRLGEIDKHREELSNKPAAVVETQKPNNVFVLSNLQCCEVISVVDATGEVDRMVRYRVYDNLKPLFMQPCDSRLIGVYKAQ</sequence>
<evidence type="ECO:0008006" key="3">
    <source>
        <dbReference type="Google" id="ProtNLM"/>
    </source>
</evidence>
<gene>
    <name evidence="1" type="ORF">M9458_056393</name>
</gene>
<comment type="caution">
    <text evidence="1">The sequence shown here is derived from an EMBL/GenBank/DDBJ whole genome shotgun (WGS) entry which is preliminary data.</text>
</comment>
<dbReference type="EMBL" id="JAMKFB020000707">
    <property type="protein sequence ID" value="KAL0148331.1"/>
    <property type="molecule type" value="Genomic_DNA"/>
</dbReference>
<accession>A0ABD0MHR5</accession>
<feature type="non-terminal residue" evidence="1">
    <location>
        <position position="308"/>
    </location>
</feature>
<evidence type="ECO:0000313" key="2">
    <source>
        <dbReference type="Proteomes" id="UP001529510"/>
    </source>
</evidence>
<protein>
    <recommendedName>
        <fullName evidence="3">Transposase domain-containing protein</fullName>
    </recommendedName>
</protein>
<evidence type="ECO:0000313" key="1">
    <source>
        <dbReference type="EMBL" id="KAL0148331.1"/>
    </source>
</evidence>
<dbReference type="Proteomes" id="UP001529510">
    <property type="component" value="Unassembled WGS sequence"/>
</dbReference>
<name>A0ABD0MHR5_CIRMR</name>
<proteinExistence type="predicted"/>
<keyword evidence="2" id="KW-1185">Reference proteome</keyword>
<dbReference type="AlphaFoldDB" id="A0ABD0MHR5"/>
<reference evidence="1 2" key="1">
    <citation type="submission" date="2024-05" db="EMBL/GenBank/DDBJ databases">
        <title>Genome sequencing and assembly of Indian major carp, Cirrhinus mrigala (Hamilton, 1822).</title>
        <authorList>
            <person name="Mohindra V."/>
            <person name="Chowdhury L.M."/>
            <person name="Lal K."/>
            <person name="Jena J.K."/>
        </authorList>
    </citation>
    <scope>NUCLEOTIDE SEQUENCE [LARGE SCALE GENOMIC DNA]</scope>
    <source>
        <strain evidence="1">CM1030</strain>
        <tissue evidence="1">Blood</tissue>
    </source>
</reference>